<dbReference type="Proteomes" id="UP001562354">
    <property type="component" value="Unassembled WGS sequence"/>
</dbReference>
<evidence type="ECO:0000256" key="2">
    <source>
        <dbReference type="ARBA" id="ARBA00022801"/>
    </source>
</evidence>
<comment type="caution">
    <text evidence="3">The sequence shown here is derived from an EMBL/GenBank/DDBJ whole genome shotgun (WGS) entry which is preliminary data.</text>
</comment>
<dbReference type="Gene3D" id="3.30.540.30">
    <property type="match status" value="2"/>
</dbReference>
<dbReference type="PANTHER" id="PTHR23422">
    <property type="entry name" value="DIPEPTIDYL PEPTIDASE III-RELATED"/>
    <property type="match status" value="1"/>
</dbReference>
<keyword evidence="1" id="KW-0479">Metal-binding</keyword>
<dbReference type="Pfam" id="PF03571">
    <property type="entry name" value="Peptidase_M49"/>
    <property type="match status" value="1"/>
</dbReference>
<keyword evidence="2" id="KW-0378">Hydrolase</keyword>
<keyword evidence="4" id="KW-1185">Reference proteome</keyword>
<dbReference type="EMBL" id="JBFMKM010000002">
    <property type="protein sequence ID" value="KAL1311484.1"/>
    <property type="molecule type" value="Genomic_DNA"/>
</dbReference>
<sequence>MSSNRLSTHVGCLSAKEGSDKLTPRQQLYAHFMSRAAWHGTRIILRQVSPESIHIFDYILELYRACDGDWDSLQHETQVPPDDLASFLEYAVLFLSNVGNYYGHGDQKFVPQVPVNSMRQISTISSVAQNMYHEIEQAMMTCPPFGLGYPSENLQSSYYPGDAPMSQAEIEAVSKVLDERSIDLKNTRISRSERPGETSYNVLQASINAGESPLKIGDTDNGTVYIVRGDHSKELTNICNALEQAQRHAANPTQERYIHELRNSFNNGEMEPYKESQRLWVKDQRPAVETIMGFVEPYRDPSGVRAEFEGLVAIVDEDRTLLL</sequence>
<name>A0ABR3PQP2_9PEZI</name>
<reference evidence="3 4" key="1">
    <citation type="submission" date="2024-07" db="EMBL/GenBank/DDBJ databases">
        <title>Draft sequence of the Neodothiora populina.</title>
        <authorList>
            <person name="Drown D.D."/>
            <person name="Schuette U.S."/>
            <person name="Buechlein A.B."/>
            <person name="Rusch D.R."/>
            <person name="Winton L.W."/>
            <person name="Adams G.A."/>
        </authorList>
    </citation>
    <scope>NUCLEOTIDE SEQUENCE [LARGE SCALE GENOMIC DNA]</scope>
    <source>
        <strain evidence="3 4">CPC 39397</strain>
    </source>
</reference>
<evidence type="ECO:0000313" key="3">
    <source>
        <dbReference type="EMBL" id="KAL1311484.1"/>
    </source>
</evidence>
<evidence type="ECO:0000313" key="4">
    <source>
        <dbReference type="Proteomes" id="UP001562354"/>
    </source>
</evidence>
<protein>
    <submittedName>
        <fullName evidence="3">Uncharacterized protein</fullName>
    </submittedName>
</protein>
<accession>A0ABR3PQP2</accession>
<gene>
    <name evidence="3" type="ORF">AAFC00_004425</name>
</gene>
<dbReference type="RefSeq" id="XP_069204333.1">
    <property type="nucleotide sequence ID" value="XM_069348515.1"/>
</dbReference>
<proteinExistence type="predicted"/>
<dbReference type="GeneID" id="95978125"/>
<dbReference type="InterPro" id="IPR039461">
    <property type="entry name" value="Peptidase_M49"/>
</dbReference>
<evidence type="ECO:0000256" key="1">
    <source>
        <dbReference type="ARBA" id="ARBA00022723"/>
    </source>
</evidence>
<dbReference type="PANTHER" id="PTHR23422:SF11">
    <property type="entry name" value="DIPEPTIDYL PEPTIDASE 3"/>
    <property type="match status" value="1"/>
</dbReference>
<organism evidence="3 4">
    <name type="scientific">Neodothiora populina</name>
    <dbReference type="NCBI Taxonomy" id="2781224"/>
    <lineage>
        <taxon>Eukaryota</taxon>
        <taxon>Fungi</taxon>
        <taxon>Dikarya</taxon>
        <taxon>Ascomycota</taxon>
        <taxon>Pezizomycotina</taxon>
        <taxon>Dothideomycetes</taxon>
        <taxon>Dothideomycetidae</taxon>
        <taxon>Dothideales</taxon>
        <taxon>Dothioraceae</taxon>
        <taxon>Neodothiora</taxon>
    </lineage>
</organism>